<organism evidence="2 3">
    <name type="scientific">Rhizoclosmatium globosum</name>
    <dbReference type="NCBI Taxonomy" id="329046"/>
    <lineage>
        <taxon>Eukaryota</taxon>
        <taxon>Fungi</taxon>
        <taxon>Fungi incertae sedis</taxon>
        <taxon>Chytridiomycota</taxon>
        <taxon>Chytridiomycota incertae sedis</taxon>
        <taxon>Chytridiomycetes</taxon>
        <taxon>Chytridiales</taxon>
        <taxon>Chytriomycetaceae</taxon>
        <taxon>Rhizoclosmatium</taxon>
    </lineage>
</organism>
<accession>A0A1Y2BSR0</accession>
<evidence type="ECO:0000313" key="2">
    <source>
        <dbReference type="EMBL" id="ORY37789.1"/>
    </source>
</evidence>
<feature type="compositionally biased region" description="Basic and acidic residues" evidence="1">
    <location>
        <begin position="100"/>
        <end position="109"/>
    </location>
</feature>
<proteinExistence type="predicted"/>
<reference evidence="2 3" key="1">
    <citation type="submission" date="2016-07" db="EMBL/GenBank/DDBJ databases">
        <title>Pervasive Adenine N6-methylation of Active Genes in Fungi.</title>
        <authorList>
            <consortium name="DOE Joint Genome Institute"/>
            <person name="Mondo S.J."/>
            <person name="Dannebaum R.O."/>
            <person name="Kuo R.C."/>
            <person name="Labutti K."/>
            <person name="Haridas S."/>
            <person name="Kuo A."/>
            <person name="Salamov A."/>
            <person name="Ahrendt S.R."/>
            <person name="Lipzen A."/>
            <person name="Sullivan W."/>
            <person name="Andreopoulos W.B."/>
            <person name="Clum A."/>
            <person name="Lindquist E."/>
            <person name="Daum C."/>
            <person name="Ramamoorthy G.K."/>
            <person name="Gryganskyi A."/>
            <person name="Culley D."/>
            <person name="Magnuson J.K."/>
            <person name="James T.Y."/>
            <person name="O'Malley M.A."/>
            <person name="Stajich J.E."/>
            <person name="Spatafora J.W."/>
            <person name="Visel A."/>
            <person name="Grigoriev I.V."/>
        </authorList>
    </citation>
    <scope>NUCLEOTIDE SEQUENCE [LARGE SCALE GENOMIC DNA]</scope>
    <source>
        <strain evidence="2 3">JEL800</strain>
    </source>
</reference>
<keyword evidence="3" id="KW-1185">Reference proteome</keyword>
<sequence length="127" mass="14229">MFGDGNLVAEYKKKMKSFGTEKRGRGTKTDEEGTEEKKVEKPAPKKGRKRSLSAAKSIEAEKKDQEEEEEVVEEQDVKVSSKNSKSTDSQRKRAKTKASKTFDSDKPVEEDIPAAAEENQDDLFEGL</sequence>
<comment type="caution">
    <text evidence="2">The sequence shown here is derived from an EMBL/GenBank/DDBJ whole genome shotgun (WGS) entry which is preliminary data.</text>
</comment>
<feature type="region of interest" description="Disordered" evidence="1">
    <location>
        <begin position="14"/>
        <end position="127"/>
    </location>
</feature>
<feature type="compositionally biased region" description="Acidic residues" evidence="1">
    <location>
        <begin position="110"/>
        <end position="127"/>
    </location>
</feature>
<gene>
    <name evidence="2" type="ORF">BCR33DRAFT_721285</name>
</gene>
<dbReference type="EMBL" id="MCGO01000048">
    <property type="protein sequence ID" value="ORY37789.1"/>
    <property type="molecule type" value="Genomic_DNA"/>
</dbReference>
<protein>
    <submittedName>
        <fullName evidence="2">Uncharacterized protein</fullName>
    </submittedName>
</protein>
<evidence type="ECO:0000313" key="3">
    <source>
        <dbReference type="Proteomes" id="UP000193642"/>
    </source>
</evidence>
<feature type="compositionally biased region" description="Basic and acidic residues" evidence="1">
    <location>
        <begin position="19"/>
        <end position="43"/>
    </location>
</feature>
<evidence type="ECO:0000256" key="1">
    <source>
        <dbReference type="SAM" id="MobiDB-lite"/>
    </source>
</evidence>
<name>A0A1Y2BSR0_9FUNG</name>
<dbReference type="Proteomes" id="UP000193642">
    <property type="component" value="Unassembled WGS sequence"/>
</dbReference>
<dbReference type="AlphaFoldDB" id="A0A1Y2BSR0"/>